<evidence type="ECO:0000313" key="4">
    <source>
        <dbReference type="Proteomes" id="UP000694300"/>
    </source>
</evidence>
<protein>
    <submittedName>
        <fullName evidence="3">Cardiolipin synthase B</fullName>
    </submittedName>
</protein>
<keyword evidence="4" id="KW-1185">Reference proteome</keyword>
<name>A0ABS6UBH4_9PSEU</name>
<dbReference type="SMART" id="SM00155">
    <property type="entry name" value="PLDc"/>
    <property type="match status" value="2"/>
</dbReference>
<organism evidence="3 4">
    <name type="scientific">Pseudonocardia oceani</name>
    <dbReference type="NCBI Taxonomy" id="2792013"/>
    <lineage>
        <taxon>Bacteria</taxon>
        <taxon>Bacillati</taxon>
        <taxon>Actinomycetota</taxon>
        <taxon>Actinomycetes</taxon>
        <taxon>Pseudonocardiales</taxon>
        <taxon>Pseudonocardiaceae</taxon>
        <taxon>Pseudonocardia</taxon>
    </lineage>
</organism>
<feature type="domain" description="PLD phosphodiesterase" evidence="2">
    <location>
        <begin position="299"/>
        <end position="326"/>
    </location>
</feature>
<gene>
    <name evidence="3" type="ORF">I4I82_18085</name>
</gene>
<dbReference type="PROSITE" id="PS50035">
    <property type="entry name" value="PLD"/>
    <property type="match status" value="1"/>
</dbReference>
<dbReference type="InterPro" id="IPR025202">
    <property type="entry name" value="PLD-like_dom"/>
</dbReference>
<dbReference type="CDD" id="cd09110">
    <property type="entry name" value="PLDc_CLS_1"/>
    <property type="match status" value="1"/>
</dbReference>
<dbReference type="EMBL" id="JADQDF010000001">
    <property type="protein sequence ID" value="MBW0129573.1"/>
    <property type="molecule type" value="Genomic_DNA"/>
</dbReference>
<comment type="caution">
    <text evidence="3">The sequence shown here is derived from an EMBL/GenBank/DDBJ whole genome shotgun (WGS) entry which is preliminary data.</text>
</comment>
<dbReference type="PANTHER" id="PTHR21248">
    <property type="entry name" value="CARDIOLIPIN SYNTHASE"/>
    <property type="match status" value="1"/>
</dbReference>
<proteinExistence type="predicted"/>
<accession>A0ABS6UBH4</accession>
<dbReference type="Pfam" id="PF13091">
    <property type="entry name" value="PLDc_2"/>
    <property type="match status" value="2"/>
</dbReference>
<reference evidence="3 4" key="1">
    <citation type="submission" date="2020-11" db="EMBL/GenBank/DDBJ databases">
        <title>Pseudonocardia abyssalis sp. nov. and Pseudonocardia oceani sp. nov., description and phylogenomic analysis of two novel actinomycetes isolated from the deep Southern Ocean.</title>
        <authorList>
            <person name="Parra J."/>
        </authorList>
    </citation>
    <scope>NUCLEOTIDE SEQUENCE [LARGE SCALE GENOMIC DNA]</scope>
    <source>
        <strain evidence="4">KRD185</strain>
    </source>
</reference>
<dbReference type="InterPro" id="IPR001736">
    <property type="entry name" value="PLipase_D/transphosphatidylase"/>
</dbReference>
<evidence type="ECO:0000256" key="1">
    <source>
        <dbReference type="SAM" id="MobiDB-lite"/>
    </source>
</evidence>
<sequence length="412" mass="44600">MEQPGPGTTRRTLETLIGTPFEEGNAVQVLHDGDAVFAALLGAVRDAVRSVDLLWFVWEPAPVTDEVVDALAAAGRRGVRVRVLLDSFGALPAERSRVRALRAAGCEVAFYKPLLTWRVTTINRRVHRRVLVCDEEVGLTGGTGIAHGWTGRAQDPDHYRDTAVLVRGPAVTGLRTAFALAWQQTPYPLVTPADRFPAVGRPGSTAAAVLRASSQAGWNEAALAVRALLQVARRRVRVTSPYVRLDGRFHRMLAATTARGVQVQVLVTGDHSDRPVVQWQSEPHLGRLLDAGVEVWTHRPTMMHAKVLTVDGRWAMVGTTNLDQRSLTLNEQVGLVVDDPDIAGELDGRFGADLERSDRLDPGEWRDRAGLRRLRAALADLAGAPFRGAGGAGLTRPGSARAARRAAAARGR</sequence>
<feature type="region of interest" description="Disordered" evidence="1">
    <location>
        <begin position="387"/>
        <end position="412"/>
    </location>
</feature>
<dbReference type="PANTHER" id="PTHR21248:SF22">
    <property type="entry name" value="PHOSPHOLIPASE D"/>
    <property type="match status" value="1"/>
</dbReference>
<evidence type="ECO:0000313" key="3">
    <source>
        <dbReference type="EMBL" id="MBW0129573.1"/>
    </source>
</evidence>
<dbReference type="RefSeq" id="WP_218592006.1">
    <property type="nucleotide sequence ID" value="NZ_JADQDE010000169.1"/>
</dbReference>
<dbReference type="Proteomes" id="UP000694300">
    <property type="component" value="Unassembled WGS sequence"/>
</dbReference>
<evidence type="ECO:0000259" key="2">
    <source>
        <dbReference type="PROSITE" id="PS50035"/>
    </source>
</evidence>